<feature type="binding site" evidence="9">
    <location>
        <begin position="182"/>
        <end position="189"/>
    </location>
    <ligand>
        <name>GTP</name>
        <dbReference type="ChEBI" id="CHEBI:37565"/>
        <label>2</label>
    </ligand>
</feature>
<evidence type="ECO:0000313" key="13">
    <source>
        <dbReference type="EMBL" id="MBC2142225.1"/>
    </source>
</evidence>
<dbReference type="GO" id="GO:0005525">
    <property type="term" value="F:GTP binding"/>
    <property type="evidence" value="ECO:0007669"/>
    <property type="project" value="UniProtKB-UniRule"/>
</dbReference>
<gene>
    <name evidence="9" type="primary">der</name>
    <name evidence="13" type="ORF">HCA89_07860</name>
</gene>
<comment type="caution">
    <text evidence="13">The sequence shown here is derived from an EMBL/GenBank/DDBJ whole genome shotgun (WGS) entry which is preliminary data.</text>
</comment>
<dbReference type="AlphaFoldDB" id="A0A6B0JJ39"/>
<reference evidence="13 14" key="1">
    <citation type="submission" date="2020-03" db="EMBL/GenBank/DDBJ databases">
        <title>Soil Listeria distribution.</title>
        <authorList>
            <person name="Liao J."/>
            <person name="Wiedmann M."/>
        </authorList>
    </citation>
    <scope>NUCLEOTIDE SEQUENCE [LARGE SCALE GENOMIC DNA]</scope>
    <source>
        <strain evidence="13 14">FSL L7-0297</strain>
    </source>
</reference>
<dbReference type="GeneID" id="93235390"/>
<evidence type="ECO:0000256" key="11">
    <source>
        <dbReference type="RuleBase" id="RU004481"/>
    </source>
</evidence>
<feature type="binding site" evidence="9">
    <location>
        <begin position="229"/>
        <end position="233"/>
    </location>
    <ligand>
        <name>GTP</name>
        <dbReference type="ChEBI" id="CHEBI:37565"/>
        <label>2</label>
    </ligand>
</feature>
<dbReference type="InterPro" id="IPR015946">
    <property type="entry name" value="KH_dom-like_a/b"/>
</dbReference>
<proteinExistence type="inferred from homology"/>
<dbReference type="PROSITE" id="PS51712">
    <property type="entry name" value="G_ENGA"/>
    <property type="match status" value="2"/>
</dbReference>
<dbReference type="PRINTS" id="PR00326">
    <property type="entry name" value="GTP1OBG"/>
</dbReference>
<evidence type="ECO:0000259" key="12">
    <source>
        <dbReference type="PROSITE" id="PS51712"/>
    </source>
</evidence>
<dbReference type="InterPro" id="IPR032859">
    <property type="entry name" value="KH_dom-like"/>
</dbReference>
<dbReference type="Gene3D" id="3.40.50.300">
    <property type="entry name" value="P-loop containing nucleotide triphosphate hydrolases"/>
    <property type="match status" value="2"/>
</dbReference>
<comment type="subunit">
    <text evidence="9">Associates with the 50S ribosomal subunit.</text>
</comment>
<evidence type="ECO:0000256" key="4">
    <source>
        <dbReference type="ARBA" id="ARBA00022737"/>
    </source>
</evidence>
<evidence type="ECO:0000256" key="3">
    <source>
        <dbReference type="ARBA" id="ARBA00022517"/>
    </source>
</evidence>
<dbReference type="GO" id="GO:0042254">
    <property type="term" value="P:ribosome biogenesis"/>
    <property type="evidence" value="ECO:0007669"/>
    <property type="project" value="UniProtKB-KW"/>
</dbReference>
<dbReference type="HAMAP" id="MF_00195">
    <property type="entry name" value="GTPase_Der"/>
    <property type="match status" value="1"/>
</dbReference>
<keyword evidence="6 9" id="KW-0342">GTP-binding</keyword>
<evidence type="ECO:0000256" key="2">
    <source>
        <dbReference type="ARBA" id="ARBA00020953"/>
    </source>
</evidence>
<dbReference type="EMBL" id="JAARXV010000003">
    <property type="protein sequence ID" value="MBC2142225.1"/>
    <property type="molecule type" value="Genomic_DNA"/>
</dbReference>
<comment type="function">
    <text evidence="8 9 11">GTPase that plays an essential role in the late steps of ribosome biogenesis.</text>
</comment>
<comment type="similarity">
    <text evidence="1 9 10 11">Belongs to the TRAFAC class TrmE-Era-EngA-EngB-Septin-like GTPase superfamily. EngA (Der) GTPase family.</text>
</comment>
<evidence type="ECO:0000256" key="8">
    <source>
        <dbReference type="ARBA" id="ARBA00053470"/>
    </source>
</evidence>
<dbReference type="Gene3D" id="3.30.300.20">
    <property type="match status" value="1"/>
</dbReference>
<feature type="binding site" evidence="9">
    <location>
        <begin position="57"/>
        <end position="61"/>
    </location>
    <ligand>
        <name>GTP</name>
        <dbReference type="ChEBI" id="CHEBI:37565"/>
        <label>1</label>
    </ligand>
</feature>
<evidence type="ECO:0000256" key="5">
    <source>
        <dbReference type="ARBA" id="ARBA00022741"/>
    </source>
</evidence>
<evidence type="ECO:0000256" key="10">
    <source>
        <dbReference type="PROSITE-ProRule" id="PRU01049"/>
    </source>
</evidence>
<dbReference type="GO" id="GO:0043022">
    <property type="term" value="F:ribosome binding"/>
    <property type="evidence" value="ECO:0007669"/>
    <property type="project" value="TreeGrafter"/>
</dbReference>
<dbReference type="PANTHER" id="PTHR43834:SF6">
    <property type="entry name" value="GTPASE DER"/>
    <property type="match status" value="1"/>
</dbReference>
<evidence type="ECO:0000256" key="9">
    <source>
        <dbReference type="HAMAP-Rule" id="MF_00195"/>
    </source>
</evidence>
<dbReference type="Pfam" id="PF01926">
    <property type="entry name" value="MMR_HSR1"/>
    <property type="match status" value="2"/>
</dbReference>
<name>A0A6B0JJ39_LISIO</name>
<dbReference type="NCBIfam" id="TIGR00231">
    <property type="entry name" value="small_GTP"/>
    <property type="match status" value="2"/>
</dbReference>
<evidence type="ECO:0000256" key="1">
    <source>
        <dbReference type="ARBA" id="ARBA00008279"/>
    </source>
</evidence>
<evidence type="ECO:0000313" key="14">
    <source>
        <dbReference type="Proteomes" id="UP000552309"/>
    </source>
</evidence>
<dbReference type="PIRSF" id="PIRSF006485">
    <property type="entry name" value="GTP-binding_EngA"/>
    <property type="match status" value="1"/>
</dbReference>
<dbReference type="InterPro" id="IPR031166">
    <property type="entry name" value="G_ENGA"/>
</dbReference>
<dbReference type="CDD" id="cd01894">
    <property type="entry name" value="EngA1"/>
    <property type="match status" value="1"/>
</dbReference>
<dbReference type="Proteomes" id="UP000552309">
    <property type="component" value="Unassembled WGS sequence"/>
</dbReference>
<dbReference type="InterPro" id="IPR016484">
    <property type="entry name" value="GTPase_Der"/>
</dbReference>
<evidence type="ECO:0000256" key="7">
    <source>
        <dbReference type="ARBA" id="ARBA00032345"/>
    </source>
</evidence>
<dbReference type="PANTHER" id="PTHR43834">
    <property type="entry name" value="GTPASE DER"/>
    <property type="match status" value="1"/>
</dbReference>
<dbReference type="FunFam" id="3.40.50.300:FF:000040">
    <property type="entry name" value="GTPase Der"/>
    <property type="match status" value="1"/>
</dbReference>
<feature type="domain" description="EngA-type G" evidence="12">
    <location>
        <begin position="4"/>
        <end position="167"/>
    </location>
</feature>
<feature type="domain" description="EngA-type G" evidence="12">
    <location>
        <begin position="176"/>
        <end position="351"/>
    </location>
</feature>
<dbReference type="CDD" id="cd01895">
    <property type="entry name" value="EngA2"/>
    <property type="match status" value="1"/>
</dbReference>
<keyword evidence="4 11" id="KW-0677">Repeat</keyword>
<organism evidence="13 14">
    <name type="scientific">Listeria innocua</name>
    <dbReference type="NCBI Taxonomy" id="1642"/>
    <lineage>
        <taxon>Bacteria</taxon>
        <taxon>Bacillati</taxon>
        <taxon>Bacillota</taxon>
        <taxon>Bacilli</taxon>
        <taxon>Bacillales</taxon>
        <taxon>Listeriaceae</taxon>
        <taxon>Listeria</taxon>
    </lineage>
</organism>
<dbReference type="FunFam" id="3.30.300.20:FF:000004">
    <property type="entry name" value="GTPase Der"/>
    <property type="match status" value="1"/>
</dbReference>
<dbReference type="InterPro" id="IPR006073">
    <property type="entry name" value="GTP-bd"/>
</dbReference>
<dbReference type="SMR" id="A0A6B0JJ39"/>
<feature type="binding site" evidence="9">
    <location>
        <begin position="294"/>
        <end position="297"/>
    </location>
    <ligand>
        <name>GTP</name>
        <dbReference type="ChEBI" id="CHEBI:37565"/>
        <label>2</label>
    </ligand>
</feature>
<dbReference type="SUPFAM" id="SSF52540">
    <property type="entry name" value="P-loop containing nucleoside triphosphate hydrolases"/>
    <property type="match status" value="2"/>
</dbReference>
<dbReference type="Pfam" id="PF14714">
    <property type="entry name" value="KH_dom-like"/>
    <property type="match status" value="1"/>
</dbReference>
<accession>A0A6B0JJ39</accession>
<keyword evidence="5 9" id="KW-0547">Nucleotide-binding</keyword>
<dbReference type="InterPro" id="IPR005225">
    <property type="entry name" value="Small_GTP-bd"/>
</dbReference>
<evidence type="ECO:0000256" key="6">
    <source>
        <dbReference type="ARBA" id="ARBA00023134"/>
    </source>
</evidence>
<feature type="binding site" evidence="9">
    <location>
        <begin position="119"/>
        <end position="122"/>
    </location>
    <ligand>
        <name>GTP</name>
        <dbReference type="ChEBI" id="CHEBI:37565"/>
        <label>1</label>
    </ligand>
</feature>
<sequence length="436" mass="49144">MAKPVVAIVGRPNVGKSTIFNRIVGERVSIVEDVPGVTRDRIYNSAEWLGKEFNIIDTGGIDLSDEPFLEQIRAQAEIAIDEADVIIFITNGREGVTDADEQVAKILYRSNKPIVLAINKVDNPEMRDQIYDFYSLGFGEPYPISGSHGLGLGDMLDAVRAHFPKEEEEEYPDETVKFSLIGRPNVGKSSILNALLGEDRVIVSDIAGTTRDAIDTTYTFDGQDYVMIDTAGMRKRGKVYESTEKYSVLRAMRAIERSDVVLVVINAEEGIREQDKRIAGYAHDAGRAIIIVVNKWDAINKDEKTINVWTEDIREQFQFLSYAPIVFVSAKTKQRLNNLFPLINQVSDNHSLRVQSSMLNDVISDAVAMNPSPMDKGKRLKIFYTTQVAVKPPTFVVFVNDPELMHFSYERFLENRIREAFPFDGTPIRVIARKRK</sequence>
<dbReference type="RefSeq" id="WP_003769459.1">
    <property type="nucleotide sequence ID" value="NZ_AADHQU020000002.1"/>
</dbReference>
<protein>
    <recommendedName>
        <fullName evidence="2 9">GTPase Der</fullName>
    </recommendedName>
    <alternativeName>
        <fullName evidence="7 9">GTP-binding protein EngA</fullName>
    </alternativeName>
</protein>
<keyword evidence="3 9" id="KW-0690">Ribosome biogenesis</keyword>
<dbReference type="InterPro" id="IPR027417">
    <property type="entry name" value="P-loop_NTPase"/>
</dbReference>
<feature type="binding site" evidence="9">
    <location>
        <begin position="10"/>
        <end position="17"/>
    </location>
    <ligand>
        <name>GTP</name>
        <dbReference type="ChEBI" id="CHEBI:37565"/>
        <label>1</label>
    </ligand>
</feature>
<dbReference type="FunFam" id="3.40.50.300:FF:000057">
    <property type="entry name" value="GTPase Der"/>
    <property type="match status" value="1"/>
</dbReference>
<dbReference type="NCBIfam" id="TIGR03594">
    <property type="entry name" value="GTPase_EngA"/>
    <property type="match status" value="1"/>
</dbReference>